<evidence type="ECO:0000313" key="6">
    <source>
        <dbReference type="Proteomes" id="UP000001694"/>
    </source>
</evidence>
<dbReference type="GO" id="GO:0004038">
    <property type="term" value="F:allantoinase activity"/>
    <property type="evidence" value="ECO:0007669"/>
    <property type="project" value="TreeGrafter"/>
</dbReference>
<evidence type="ECO:0000259" key="4">
    <source>
        <dbReference type="Pfam" id="PF01979"/>
    </source>
</evidence>
<dbReference type="KEGG" id="tne:Tneu_1082"/>
<dbReference type="EMBL" id="CP001014">
    <property type="protein sequence ID" value="ACB40013.1"/>
    <property type="molecule type" value="Genomic_DNA"/>
</dbReference>
<organism evidence="5 6">
    <name type="scientific">Pyrobaculum neutrophilum (strain DSM 2338 / JCM 9278 / NBRC 100436 / V24Sta)</name>
    <name type="common">Thermoproteus neutrophilus</name>
    <dbReference type="NCBI Taxonomy" id="444157"/>
    <lineage>
        <taxon>Archaea</taxon>
        <taxon>Thermoproteota</taxon>
        <taxon>Thermoprotei</taxon>
        <taxon>Thermoproteales</taxon>
        <taxon>Thermoproteaceae</taxon>
        <taxon>Pyrobaculum</taxon>
    </lineage>
</organism>
<name>B1YE00_PYRNV</name>
<keyword evidence="3" id="KW-0378">Hydrolase</keyword>
<dbReference type="RefSeq" id="WP_012350432.1">
    <property type="nucleotide sequence ID" value="NC_010525.1"/>
</dbReference>
<gene>
    <name evidence="5" type="ordered locus">Tneu_1082</name>
</gene>
<dbReference type="OrthoDB" id="8791at2157"/>
<dbReference type="HOGENOM" id="CLU_015572_1_1_2"/>
<comment type="cofactor">
    <cofactor evidence="1">
        <name>Zn(2+)</name>
        <dbReference type="ChEBI" id="CHEBI:29105"/>
    </cofactor>
</comment>
<evidence type="ECO:0000256" key="1">
    <source>
        <dbReference type="ARBA" id="ARBA00001947"/>
    </source>
</evidence>
<dbReference type="eggNOG" id="arCOG00689">
    <property type="taxonomic scope" value="Archaea"/>
</dbReference>
<feature type="domain" description="Amidohydrolase-related" evidence="4">
    <location>
        <begin position="33"/>
        <end position="315"/>
    </location>
</feature>
<evidence type="ECO:0000313" key="5">
    <source>
        <dbReference type="EMBL" id="ACB40013.1"/>
    </source>
</evidence>
<dbReference type="Pfam" id="PF01979">
    <property type="entry name" value="Amidohydro_1"/>
    <property type="match status" value="1"/>
</dbReference>
<dbReference type="GO" id="GO:0005737">
    <property type="term" value="C:cytoplasm"/>
    <property type="evidence" value="ECO:0007669"/>
    <property type="project" value="TreeGrafter"/>
</dbReference>
<dbReference type="InterPro" id="IPR011059">
    <property type="entry name" value="Metal-dep_hydrolase_composite"/>
</dbReference>
<evidence type="ECO:0000256" key="3">
    <source>
        <dbReference type="ARBA" id="ARBA00022801"/>
    </source>
</evidence>
<dbReference type="GO" id="GO:0046872">
    <property type="term" value="F:metal ion binding"/>
    <property type="evidence" value="ECO:0007669"/>
    <property type="project" value="UniProtKB-KW"/>
</dbReference>
<dbReference type="InterPro" id="IPR032466">
    <property type="entry name" value="Metal_Hydrolase"/>
</dbReference>
<dbReference type="PANTHER" id="PTHR43668:SF2">
    <property type="entry name" value="ALLANTOINASE"/>
    <property type="match status" value="1"/>
</dbReference>
<dbReference type="AlphaFoldDB" id="B1YE00"/>
<sequence>MCIAIEGRVYLGGRLARFKLGRGKTLQFSNRHLVLPGMVDIHVHFRGWELSYKETLEGGAAAALAGGVVAVGDMPNTRPHIRTAELYRRRMEEGSRLPVVYRLHMGVPRDLAELDAARPPTVKVYPEDVAEFGWGHVEALMRRCAGLGCAVVFHCEDPSLFRDGERPPEAELACVEKVRRLAVDTGARVHLTHVSLPQTVDAARGWATVDVTPHHLLLDRENCRLGGLCLVNPRLREPRQRRELLARLAAGLVDMYATDHAPHALEEKLSAAPPPGICSLEVALPLLLSLWRRGVIALEDVVRLYSYRPARFLGVNADPTAGYFTVVRLEEFAVRGEEFAGTCRHTPFEGFKAFGRVVATAVGGRVYFRDGEVEELC</sequence>
<dbReference type="PANTHER" id="PTHR43668">
    <property type="entry name" value="ALLANTOINASE"/>
    <property type="match status" value="1"/>
</dbReference>
<accession>B1YE00</accession>
<dbReference type="SUPFAM" id="SSF51338">
    <property type="entry name" value="Composite domain of metallo-dependent hydrolases"/>
    <property type="match status" value="1"/>
</dbReference>
<dbReference type="PROSITE" id="PS00483">
    <property type="entry name" value="DIHYDROOROTASE_2"/>
    <property type="match status" value="1"/>
</dbReference>
<dbReference type="STRING" id="444157.Tneu_1082"/>
<dbReference type="InterPro" id="IPR002195">
    <property type="entry name" value="Dihydroorotase_CS"/>
</dbReference>
<dbReference type="GO" id="GO:0006145">
    <property type="term" value="P:purine nucleobase catabolic process"/>
    <property type="evidence" value="ECO:0007669"/>
    <property type="project" value="TreeGrafter"/>
</dbReference>
<reference evidence="5" key="1">
    <citation type="submission" date="2008-03" db="EMBL/GenBank/DDBJ databases">
        <title>Complete sequence of Thermoproteus neutrophilus V24Sta.</title>
        <authorList>
            <consortium name="US DOE Joint Genome Institute"/>
            <person name="Copeland A."/>
            <person name="Lucas S."/>
            <person name="Lapidus A."/>
            <person name="Glavina del Rio T."/>
            <person name="Dalin E."/>
            <person name="Tice H."/>
            <person name="Bruce D."/>
            <person name="Goodwin L."/>
            <person name="Pitluck S."/>
            <person name="Sims D."/>
            <person name="Brettin T."/>
            <person name="Detter J.C."/>
            <person name="Han C."/>
            <person name="Kuske C.R."/>
            <person name="Schmutz J."/>
            <person name="Larimer F."/>
            <person name="Land M."/>
            <person name="Hauser L."/>
            <person name="Kyrpides N."/>
            <person name="Mikhailova N."/>
            <person name="Biddle J.F."/>
            <person name="Zhang Z."/>
            <person name="Fitz-Gibbon S.T."/>
            <person name="Lowe T.M."/>
            <person name="Saltikov C."/>
            <person name="House C.H."/>
            <person name="Richardson P."/>
        </authorList>
    </citation>
    <scope>NUCLEOTIDE SEQUENCE [LARGE SCALE GENOMIC DNA]</scope>
    <source>
        <strain evidence="5">V24Sta</strain>
    </source>
</reference>
<keyword evidence="6" id="KW-1185">Reference proteome</keyword>
<dbReference type="Gene3D" id="3.20.20.140">
    <property type="entry name" value="Metal-dependent hydrolases"/>
    <property type="match status" value="1"/>
</dbReference>
<proteinExistence type="predicted"/>
<evidence type="ECO:0000256" key="2">
    <source>
        <dbReference type="ARBA" id="ARBA00022723"/>
    </source>
</evidence>
<protein>
    <submittedName>
        <fullName evidence="5">Dihydroorotase, multifunctional complex type</fullName>
    </submittedName>
</protein>
<dbReference type="SUPFAM" id="SSF51556">
    <property type="entry name" value="Metallo-dependent hydrolases"/>
    <property type="match status" value="1"/>
</dbReference>
<dbReference type="InterPro" id="IPR006680">
    <property type="entry name" value="Amidohydro-rel"/>
</dbReference>
<dbReference type="Proteomes" id="UP000001694">
    <property type="component" value="Chromosome"/>
</dbReference>
<dbReference type="GeneID" id="6164330"/>
<keyword evidence="2" id="KW-0479">Metal-binding</keyword>
<dbReference type="InterPro" id="IPR050138">
    <property type="entry name" value="DHOase/Allantoinase_Hydrolase"/>
</dbReference>